<dbReference type="PANTHER" id="PTHR46233">
    <property type="entry name" value="HYDROXYACYLGLUTATHIONE HYDROLASE GLOC"/>
    <property type="match status" value="1"/>
</dbReference>
<evidence type="ECO:0000256" key="4">
    <source>
        <dbReference type="ARBA" id="ARBA00022833"/>
    </source>
</evidence>
<dbReference type="Pfam" id="PF00753">
    <property type="entry name" value="Lactamase_B"/>
    <property type="match status" value="1"/>
</dbReference>
<organism evidence="6">
    <name type="scientific">bioreactor metagenome</name>
    <dbReference type="NCBI Taxonomy" id="1076179"/>
    <lineage>
        <taxon>unclassified sequences</taxon>
        <taxon>metagenomes</taxon>
        <taxon>ecological metagenomes</taxon>
    </lineage>
</organism>
<keyword evidence="4" id="KW-0862">Zinc</keyword>
<dbReference type="SUPFAM" id="SSF56281">
    <property type="entry name" value="Metallo-hydrolase/oxidoreductase"/>
    <property type="match status" value="1"/>
</dbReference>
<dbReference type="InterPro" id="IPR001279">
    <property type="entry name" value="Metallo-B-lactamas"/>
</dbReference>
<protein>
    <recommendedName>
        <fullName evidence="5">Metallo-beta-lactamase domain-containing protein</fullName>
    </recommendedName>
</protein>
<evidence type="ECO:0000313" key="6">
    <source>
        <dbReference type="EMBL" id="MPL96328.1"/>
    </source>
</evidence>
<comment type="caution">
    <text evidence="6">The sequence shown here is derived from an EMBL/GenBank/DDBJ whole genome shotgun (WGS) entry which is preliminary data.</text>
</comment>
<keyword evidence="2" id="KW-0479">Metal-binding</keyword>
<comment type="cofactor">
    <cofactor evidence="1">
        <name>Zn(2+)</name>
        <dbReference type="ChEBI" id="CHEBI:29105"/>
    </cofactor>
</comment>
<dbReference type="GO" id="GO:0046872">
    <property type="term" value="F:metal ion binding"/>
    <property type="evidence" value="ECO:0007669"/>
    <property type="project" value="UniProtKB-KW"/>
</dbReference>
<evidence type="ECO:0000256" key="2">
    <source>
        <dbReference type="ARBA" id="ARBA00022723"/>
    </source>
</evidence>
<dbReference type="CDD" id="cd06262">
    <property type="entry name" value="metallo-hydrolase-like_MBL-fold"/>
    <property type="match status" value="1"/>
</dbReference>
<dbReference type="InterPro" id="IPR036866">
    <property type="entry name" value="RibonucZ/Hydroxyglut_hydro"/>
</dbReference>
<accession>A0A644VY80</accession>
<evidence type="ECO:0000256" key="3">
    <source>
        <dbReference type="ARBA" id="ARBA00022801"/>
    </source>
</evidence>
<keyword evidence="3" id="KW-0378">Hydrolase</keyword>
<dbReference type="GO" id="GO:0016787">
    <property type="term" value="F:hydrolase activity"/>
    <property type="evidence" value="ECO:0007669"/>
    <property type="project" value="UniProtKB-KW"/>
</dbReference>
<dbReference type="EMBL" id="VSSQ01000505">
    <property type="protein sequence ID" value="MPL96328.1"/>
    <property type="molecule type" value="Genomic_DNA"/>
</dbReference>
<dbReference type="AlphaFoldDB" id="A0A644VY80"/>
<name>A0A644VY80_9ZZZZ</name>
<evidence type="ECO:0000259" key="5">
    <source>
        <dbReference type="SMART" id="SM00849"/>
    </source>
</evidence>
<dbReference type="Gene3D" id="3.60.15.10">
    <property type="entry name" value="Ribonuclease Z/Hydroxyacylglutathione hydrolase-like"/>
    <property type="match status" value="1"/>
</dbReference>
<dbReference type="SMART" id="SM00849">
    <property type="entry name" value="Lactamase_B"/>
    <property type="match status" value="1"/>
</dbReference>
<reference evidence="6" key="1">
    <citation type="submission" date="2019-08" db="EMBL/GenBank/DDBJ databases">
        <authorList>
            <person name="Kucharzyk K."/>
            <person name="Murdoch R.W."/>
            <person name="Higgins S."/>
            <person name="Loffler F."/>
        </authorList>
    </citation>
    <scope>NUCLEOTIDE SEQUENCE</scope>
</reference>
<sequence length="210" mass="23358">MFEVKRFVQNKMAENSYLLSARNGDTLIIDPGANSKAERDSIENYIKENSLNPLAIVLTHGHFDHIAGAAWARDFYNIKTWMHIDDKEELVIAAHAASVYNVNMEYVFTEADNYFDGEPVLKFGSVEVHVLHTPSHSKGSVCLYLPDGDILFAGDTTYNGTIGYSNDGFASLIKVIKEKILTLPPSTMVYSGHGLPCMISELRLPSSARR</sequence>
<feature type="domain" description="Metallo-beta-lactamase" evidence="5">
    <location>
        <begin position="13"/>
        <end position="193"/>
    </location>
</feature>
<proteinExistence type="predicted"/>
<gene>
    <name evidence="6" type="ORF">SDC9_42506</name>
</gene>
<evidence type="ECO:0000256" key="1">
    <source>
        <dbReference type="ARBA" id="ARBA00001947"/>
    </source>
</evidence>
<dbReference type="InterPro" id="IPR051453">
    <property type="entry name" value="MBL_Glyoxalase_II"/>
</dbReference>
<dbReference type="PANTHER" id="PTHR46233:SF3">
    <property type="entry name" value="HYDROXYACYLGLUTATHIONE HYDROLASE GLOC"/>
    <property type="match status" value="1"/>
</dbReference>